<gene>
    <name evidence="2" type="ORF">OsI_23573</name>
</gene>
<accession>B8B4E1</accession>
<proteinExistence type="predicted"/>
<evidence type="ECO:0000313" key="2">
    <source>
        <dbReference type="EMBL" id="EEC80909.1"/>
    </source>
</evidence>
<reference evidence="2 3" key="1">
    <citation type="journal article" date="2005" name="PLoS Biol.">
        <title>The genomes of Oryza sativa: a history of duplications.</title>
        <authorList>
            <person name="Yu J."/>
            <person name="Wang J."/>
            <person name="Lin W."/>
            <person name="Li S."/>
            <person name="Li H."/>
            <person name="Zhou J."/>
            <person name="Ni P."/>
            <person name="Dong W."/>
            <person name="Hu S."/>
            <person name="Zeng C."/>
            <person name="Zhang J."/>
            <person name="Zhang Y."/>
            <person name="Li R."/>
            <person name="Xu Z."/>
            <person name="Li S."/>
            <person name="Li X."/>
            <person name="Zheng H."/>
            <person name="Cong L."/>
            <person name="Lin L."/>
            <person name="Yin J."/>
            <person name="Geng J."/>
            <person name="Li G."/>
            <person name="Shi J."/>
            <person name="Liu J."/>
            <person name="Lv H."/>
            <person name="Li J."/>
            <person name="Wang J."/>
            <person name="Deng Y."/>
            <person name="Ran L."/>
            <person name="Shi X."/>
            <person name="Wang X."/>
            <person name="Wu Q."/>
            <person name="Li C."/>
            <person name="Ren X."/>
            <person name="Wang J."/>
            <person name="Wang X."/>
            <person name="Li D."/>
            <person name="Liu D."/>
            <person name="Zhang X."/>
            <person name="Ji Z."/>
            <person name="Zhao W."/>
            <person name="Sun Y."/>
            <person name="Zhang Z."/>
            <person name="Bao J."/>
            <person name="Han Y."/>
            <person name="Dong L."/>
            <person name="Ji J."/>
            <person name="Chen P."/>
            <person name="Wu S."/>
            <person name="Liu J."/>
            <person name="Xiao Y."/>
            <person name="Bu D."/>
            <person name="Tan J."/>
            <person name="Yang L."/>
            <person name="Ye C."/>
            <person name="Zhang J."/>
            <person name="Xu J."/>
            <person name="Zhou Y."/>
            <person name="Yu Y."/>
            <person name="Zhang B."/>
            <person name="Zhuang S."/>
            <person name="Wei H."/>
            <person name="Liu B."/>
            <person name="Lei M."/>
            <person name="Yu H."/>
            <person name="Li Y."/>
            <person name="Xu H."/>
            <person name="Wei S."/>
            <person name="He X."/>
            <person name="Fang L."/>
            <person name="Zhang Z."/>
            <person name="Zhang Y."/>
            <person name="Huang X."/>
            <person name="Su Z."/>
            <person name="Tong W."/>
            <person name="Li J."/>
            <person name="Tong Z."/>
            <person name="Li S."/>
            <person name="Ye J."/>
            <person name="Wang L."/>
            <person name="Fang L."/>
            <person name="Lei T."/>
            <person name="Chen C."/>
            <person name="Chen H."/>
            <person name="Xu Z."/>
            <person name="Li H."/>
            <person name="Huang H."/>
            <person name="Zhang F."/>
            <person name="Xu H."/>
            <person name="Li N."/>
            <person name="Zhao C."/>
            <person name="Li S."/>
            <person name="Dong L."/>
            <person name="Huang Y."/>
            <person name="Li L."/>
            <person name="Xi Y."/>
            <person name="Qi Q."/>
            <person name="Li W."/>
            <person name="Zhang B."/>
            <person name="Hu W."/>
            <person name="Zhang Y."/>
            <person name="Tian X."/>
            <person name="Jiao Y."/>
            <person name="Liang X."/>
            <person name="Jin J."/>
            <person name="Gao L."/>
            <person name="Zheng W."/>
            <person name="Hao B."/>
            <person name="Liu S."/>
            <person name="Wang W."/>
            <person name="Yuan L."/>
            <person name="Cao M."/>
            <person name="McDermott J."/>
            <person name="Samudrala R."/>
            <person name="Wang J."/>
            <person name="Wong G.K."/>
            <person name="Yang H."/>
        </authorList>
    </citation>
    <scope>NUCLEOTIDE SEQUENCE [LARGE SCALE GENOMIC DNA]</scope>
    <source>
        <strain evidence="3">cv. 93-11</strain>
    </source>
</reference>
<protein>
    <submittedName>
        <fullName evidence="2">Uncharacterized protein</fullName>
    </submittedName>
</protein>
<dbReference type="Gramene" id="BGIOSGA020943-TA">
    <property type="protein sequence ID" value="BGIOSGA020943-PA"/>
    <property type="gene ID" value="BGIOSGA020943"/>
</dbReference>
<dbReference type="OMA" id="WPSEWRR"/>
<dbReference type="HOGENOM" id="CLU_1985284_0_0_1"/>
<feature type="region of interest" description="Disordered" evidence="1">
    <location>
        <begin position="1"/>
        <end position="70"/>
    </location>
</feature>
<feature type="region of interest" description="Disordered" evidence="1">
    <location>
        <begin position="93"/>
        <end position="126"/>
    </location>
</feature>
<name>B8B4E1_ORYSI</name>
<dbReference type="AlphaFoldDB" id="B8B4E1"/>
<feature type="compositionally biased region" description="Basic and acidic residues" evidence="1">
    <location>
        <begin position="117"/>
        <end position="126"/>
    </location>
</feature>
<evidence type="ECO:0000256" key="1">
    <source>
        <dbReference type="SAM" id="MobiDB-lite"/>
    </source>
</evidence>
<organism evidence="2 3">
    <name type="scientific">Oryza sativa subsp. indica</name>
    <name type="common">Rice</name>
    <dbReference type="NCBI Taxonomy" id="39946"/>
    <lineage>
        <taxon>Eukaryota</taxon>
        <taxon>Viridiplantae</taxon>
        <taxon>Streptophyta</taxon>
        <taxon>Embryophyta</taxon>
        <taxon>Tracheophyta</taxon>
        <taxon>Spermatophyta</taxon>
        <taxon>Magnoliopsida</taxon>
        <taxon>Liliopsida</taxon>
        <taxon>Poales</taxon>
        <taxon>Poaceae</taxon>
        <taxon>BOP clade</taxon>
        <taxon>Oryzoideae</taxon>
        <taxon>Oryzeae</taxon>
        <taxon>Oryzinae</taxon>
        <taxon>Oryza</taxon>
        <taxon>Oryza sativa</taxon>
    </lineage>
</organism>
<dbReference type="EMBL" id="CM000131">
    <property type="protein sequence ID" value="EEC80909.1"/>
    <property type="molecule type" value="Genomic_DNA"/>
</dbReference>
<keyword evidence="3" id="KW-1185">Reference proteome</keyword>
<sequence length="126" mass="13984">MYSPSPAWPSEWRRRRKSSSKTRQPAGWARRRRPLAACRRRGDDCGSTRLNSGPARRRRPLASTQEARRQPWVGAALLRASAAATTVGRCAGRFGGSAKERRGLGQEACRQPRASTVRRDGVLRTG</sequence>
<dbReference type="Proteomes" id="UP000007015">
    <property type="component" value="Chromosome 6"/>
</dbReference>
<evidence type="ECO:0000313" key="3">
    <source>
        <dbReference type="Proteomes" id="UP000007015"/>
    </source>
</evidence>